<sequence length="71" mass="7378">MKKLLSALALAAVVAPVWAATQTVTLSVPGMTCSACPITVKKAISKVDGVSKVDVTGEKRDKGITFDDDKT</sequence>
<keyword evidence="2 4" id="KW-0475">Mercuric resistance</keyword>
<evidence type="ECO:0000256" key="5">
    <source>
        <dbReference type="SAM" id="SignalP"/>
    </source>
</evidence>
<keyword evidence="5" id="KW-0732">Signal</keyword>
<feature type="domain" description="HMA" evidence="6">
    <location>
        <begin position="22"/>
        <end position="71"/>
    </location>
</feature>
<accession>A0A2T0HJ72</accession>
<dbReference type="GO" id="GO:0015097">
    <property type="term" value="F:mercury ion transmembrane transporter activity"/>
    <property type="evidence" value="ECO:0007669"/>
    <property type="project" value="UniProtKB-UniRule"/>
</dbReference>
<evidence type="ECO:0000259" key="6">
    <source>
        <dbReference type="PROSITE" id="PS50846"/>
    </source>
</evidence>
<name>A0A2T0HJ72_PSEFL</name>
<evidence type="ECO:0000256" key="3">
    <source>
        <dbReference type="ARBA" id="ARBA00022914"/>
    </source>
</evidence>
<dbReference type="InterPro" id="IPR006121">
    <property type="entry name" value="HMA_dom"/>
</dbReference>
<evidence type="ECO:0000313" key="7">
    <source>
        <dbReference type="EMBL" id="PRW82993.1"/>
    </source>
</evidence>
<feature type="chain" id="PRO_5015443231" description="Periplasmic mercury ion-binding protein" evidence="5">
    <location>
        <begin position="20"/>
        <end position="71"/>
    </location>
</feature>
<evidence type="ECO:0000313" key="8">
    <source>
        <dbReference type="Proteomes" id="UP000239731"/>
    </source>
</evidence>
<dbReference type="Gene3D" id="3.30.70.100">
    <property type="match status" value="1"/>
</dbReference>
<feature type="non-terminal residue" evidence="7">
    <location>
        <position position="71"/>
    </location>
</feature>
<dbReference type="CDD" id="cd00371">
    <property type="entry name" value="HMA"/>
    <property type="match status" value="1"/>
</dbReference>
<comment type="function">
    <text evidence="4">Involved in mercury resistance. Acts as a mercury scavenger that specifically binds to a mercuric ion in the periplasm and probably passes it to the cytoplasmic mercuric reductase MerA via the mercuric transport protein MerT.</text>
</comment>
<evidence type="ECO:0000256" key="1">
    <source>
        <dbReference type="ARBA" id="ARBA00004196"/>
    </source>
</evidence>
<dbReference type="GO" id="GO:0042597">
    <property type="term" value="C:periplasmic space"/>
    <property type="evidence" value="ECO:0007669"/>
    <property type="project" value="UniProtKB-SubCell"/>
</dbReference>
<proteinExistence type="predicted"/>
<dbReference type="PRINTS" id="PR00946">
    <property type="entry name" value="HGSCAVENGER"/>
</dbReference>
<dbReference type="GO" id="GO:0030313">
    <property type="term" value="C:cell envelope"/>
    <property type="evidence" value="ECO:0007669"/>
    <property type="project" value="UniProtKB-SubCell"/>
</dbReference>
<protein>
    <recommendedName>
        <fullName evidence="4">Periplasmic mercury ion-binding protein</fullName>
    </recommendedName>
</protein>
<evidence type="ECO:0000256" key="2">
    <source>
        <dbReference type="ARBA" id="ARBA00022466"/>
    </source>
</evidence>
<keyword evidence="3 4" id="KW-0476">Mercury</keyword>
<dbReference type="EMBL" id="PVUH01000083">
    <property type="protein sequence ID" value="PRW82993.1"/>
    <property type="molecule type" value="Genomic_DNA"/>
</dbReference>
<dbReference type="NCBIfam" id="TIGR02052">
    <property type="entry name" value="MerP"/>
    <property type="match status" value="1"/>
</dbReference>
<organism evidence="7 8">
    <name type="scientific">Pseudomonas fluorescens</name>
    <dbReference type="NCBI Taxonomy" id="294"/>
    <lineage>
        <taxon>Bacteria</taxon>
        <taxon>Pseudomonadati</taxon>
        <taxon>Pseudomonadota</taxon>
        <taxon>Gammaproteobacteria</taxon>
        <taxon>Pseudomonadales</taxon>
        <taxon>Pseudomonadaceae</taxon>
        <taxon>Pseudomonas</taxon>
    </lineage>
</organism>
<dbReference type="InterPro" id="IPR011795">
    <property type="entry name" value="MerP"/>
</dbReference>
<comment type="caution">
    <text evidence="7">The sequence shown here is derived from an EMBL/GenBank/DDBJ whole genome shotgun (WGS) entry which is preliminary data.</text>
</comment>
<comment type="subcellular location">
    <subcellularLocation>
        <location evidence="1">Cell envelope</location>
    </subcellularLocation>
    <subcellularLocation>
        <location evidence="4">Periplasm</location>
    </subcellularLocation>
</comment>
<dbReference type="InterPro" id="IPR001802">
    <property type="entry name" value="MerP/CopZ"/>
</dbReference>
<feature type="signal peptide" evidence="5">
    <location>
        <begin position="1"/>
        <end position="19"/>
    </location>
</feature>
<dbReference type="PROSITE" id="PS50846">
    <property type="entry name" value="HMA_2"/>
    <property type="match status" value="1"/>
</dbReference>
<dbReference type="InterPro" id="IPR036163">
    <property type="entry name" value="HMA_dom_sf"/>
</dbReference>
<dbReference type="Proteomes" id="UP000239731">
    <property type="component" value="Unassembled WGS sequence"/>
</dbReference>
<keyword evidence="4" id="KW-0479">Metal-binding</keyword>
<gene>
    <name evidence="4 7" type="primary">merP</name>
    <name evidence="7" type="ORF">C7A10_31850</name>
</gene>
<reference evidence="7 8" key="1">
    <citation type="submission" date="2018-03" db="EMBL/GenBank/DDBJ databases">
        <title>Blue discolouration in mozzarella cheese caused by Pseudomonas fluorescens.</title>
        <authorList>
            <person name="Chiesa F."/>
            <person name="Dalmasso A."/>
            <person name="Lomonaco S."/>
        </authorList>
    </citation>
    <scope>NUCLEOTIDE SEQUENCE [LARGE SCALE GENOMIC DNA]</scope>
    <source>
        <strain evidence="7 8">11293</strain>
    </source>
</reference>
<dbReference type="GO" id="GO:0045340">
    <property type="term" value="F:mercury ion binding"/>
    <property type="evidence" value="ECO:0007669"/>
    <property type="project" value="UniProtKB-UniRule"/>
</dbReference>
<evidence type="ECO:0000256" key="4">
    <source>
        <dbReference type="RuleBase" id="RU361212"/>
    </source>
</evidence>
<dbReference type="SUPFAM" id="SSF55008">
    <property type="entry name" value="HMA, heavy metal-associated domain"/>
    <property type="match status" value="1"/>
</dbReference>
<keyword evidence="4" id="KW-0574">Periplasm</keyword>
<dbReference type="RefSeq" id="WP_106118820.1">
    <property type="nucleotide sequence ID" value="NZ_PVUH01000083.1"/>
</dbReference>
<dbReference type="AlphaFoldDB" id="A0A2T0HJ72"/>
<dbReference type="Pfam" id="PF00403">
    <property type="entry name" value="HMA"/>
    <property type="match status" value="1"/>
</dbReference>